<feature type="compositionally biased region" description="Polar residues" evidence="1">
    <location>
        <begin position="433"/>
        <end position="444"/>
    </location>
</feature>
<feature type="compositionally biased region" description="Basic residues" evidence="1">
    <location>
        <begin position="280"/>
        <end position="289"/>
    </location>
</feature>
<accession>A0A1Y2HZJ8</accession>
<feature type="compositionally biased region" description="Basic and acidic residues" evidence="1">
    <location>
        <begin position="290"/>
        <end position="304"/>
    </location>
</feature>
<dbReference type="Proteomes" id="UP000193411">
    <property type="component" value="Unassembled WGS sequence"/>
</dbReference>
<protein>
    <submittedName>
        <fullName evidence="2">Uncharacterized protein</fullName>
    </submittedName>
</protein>
<evidence type="ECO:0000256" key="1">
    <source>
        <dbReference type="SAM" id="MobiDB-lite"/>
    </source>
</evidence>
<keyword evidence="3" id="KW-1185">Reference proteome</keyword>
<feature type="compositionally biased region" description="Polar residues" evidence="1">
    <location>
        <begin position="175"/>
        <end position="186"/>
    </location>
</feature>
<dbReference type="EMBL" id="MCFL01000004">
    <property type="protein sequence ID" value="ORZ40000.1"/>
    <property type="molecule type" value="Genomic_DNA"/>
</dbReference>
<dbReference type="AlphaFoldDB" id="A0A1Y2HZJ8"/>
<organism evidence="2 3">
    <name type="scientific">Catenaria anguillulae PL171</name>
    <dbReference type="NCBI Taxonomy" id="765915"/>
    <lineage>
        <taxon>Eukaryota</taxon>
        <taxon>Fungi</taxon>
        <taxon>Fungi incertae sedis</taxon>
        <taxon>Blastocladiomycota</taxon>
        <taxon>Blastocladiomycetes</taxon>
        <taxon>Blastocladiales</taxon>
        <taxon>Catenariaceae</taxon>
        <taxon>Catenaria</taxon>
    </lineage>
</organism>
<feature type="compositionally biased region" description="Polar residues" evidence="1">
    <location>
        <begin position="496"/>
        <end position="508"/>
    </location>
</feature>
<feature type="region of interest" description="Disordered" evidence="1">
    <location>
        <begin position="688"/>
        <end position="709"/>
    </location>
</feature>
<feature type="compositionally biased region" description="Polar residues" evidence="1">
    <location>
        <begin position="373"/>
        <end position="382"/>
    </location>
</feature>
<feature type="region of interest" description="Disordered" evidence="1">
    <location>
        <begin position="426"/>
        <end position="510"/>
    </location>
</feature>
<sequence length="942" mass="99408">MSITRSVSGIAPTSLLRQTDSPVVPAPILPNSTIPNSIHRSGNRVGGIIMAEGSPPATTSPLGHGHGHGLASTSLSVMSANHSRPSTAGTSTSASASASMSCNPSSGAGNSLAAAHSISNTTSNSTALSPSSDKYLWPPADSAALTSSHHSHAVHADRQAPLPQRPPRAKHVFSRQGQVYQGQTSAHAHDAYSHAGYDGYPSLVPGGAGVSDPASGAAAALTPPLSAASTTSGFPDALGLLQISTHSHLDTPAPVHAQHQHGHDSGSYCAASVGISRSTRSVHRQRQHHQQQDWRGRAGERPEQHQASYGGHDRDPYVQPPVYGFDPSAAPGATRRRDASSRQAAAEAIESTSPRSLSSPHSGPPPSRDRPVNASSESSQAPHSAPPSRDEVPAAGVAVDATAHGPIPASYHHPYHQGYPPSDYYYSNYPPTQHANHADTSNGWSGYPSRLSGRRPPPQYNAGGYPLGYGHERDRVEQRGPRVNIDDRYPHPPNGPSTAASPLSTTHPPTMPMDAPYEPDYYPHHRHPSSSWYAPSAASSRAIQPPSRPAPEYYDPSEFHYPVDGRPLVYPGAAPNKLDAYAAEYYARHAAAYAHQQYSYPPYDAAAYFAPAPPAAVYPSRSASAATAAAAAAAAAADPGHHASPSAQSSVAATLDTDWSGNGGVAADGAAIAGGPNVNNVLAPKRGRRQVPGAAAHVAGSPAGGWASVGQDGTGDGAVAVAVAAKKKDTAKATAGGKKGKGKGKKKKKGADVDDDDGDKKNRHFFVFDSHTYECMELSLANPQDPTFVTGVTRKRWRRLMSYLDYHPDNPPHRTLTWKGCSLVIAPKEDWRDIVLNEFHSPPGPAPAGGAAAAVAAGTTSRADMIRHRSFTQTLKQLSRRYQTRRSRAGIPVALVEQMCYECPCYGEQQAETKVEGEKEKEEAARRVDEEESEEEDEMDED</sequence>
<feature type="compositionally biased region" description="Basic and acidic residues" evidence="1">
    <location>
        <begin position="470"/>
        <end position="490"/>
    </location>
</feature>
<name>A0A1Y2HZJ8_9FUNG</name>
<feature type="compositionally biased region" description="Polar residues" evidence="1">
    <location>
        <begin position="71"/>
        <end position="82"/>
    </location>
</feature>
<dbReference type="OrthoDB" id="5596798at2759"/>
<feature type="compositionally biased region" description="Acidic residues" evidence="1">
    <location>
        <begin position="930"/>
        <end position="942"/>
    </location>
</feature>
<feature type="compositionally biased region" description="Low complexity" evidence="1">
    <location>
        <begin position="83"/>
        <end position="108"/>
    </location>
</feature>
<evidence type="ECO:0000313" key="3">
    <source>
        <dbReference type="Proteomes" id="UP000193411"/>
    </source>
</evidence>
<feature type="region of interest" description="Disordered" evidence="1">
    <location>
        <begin position="277"/>
        <end position="392"/>
    </location>
</feature>
<feature type="compositionally biased region" description="Low complexity" evidence="1">
    <location>
        <begin position="341"/>
        <end position="361"/>
    </location>
</feature>
<feature type="compositionally biased region" description="Basic and acidic residues" evidence="1">
    <location>
        <begin position="911"/>
        <end position="929"/>
    </location>
</feature>
<feature type="region of interest" description="Disordered" evidence="1">
    <location>
        <begin position="911"/>
        <end position="942"/>
    </location>
</feature>
<feature type="region of interest" description="Disordered" evidence="1">
    <location>
        <begin position="48"/>
        <end position="112"/>
    </location>
</feature>
<proteinExistence type="predicted"/>
<evidence type="ECO:0000313" key="2">
    <source>
        <dbReference type="EMBL" id="ORZ40000.1"/>
    </source>
</evidence>
<feature type="compositionally biased region" description="Basic residues" evidence="1">
    <location>
        <begin position="738"/>
        <end position="749"/>
    </location>
</feature>
<feature type="region of interest" description="Disordered" evidence="1">
    <location>
        <begin position="727"/>
        <end position="761"/>
    </location>
</feature>
<gene>
    <name evidence="2" type="ORF">BCR44DRAFT_1426068</name>
</gene>
<comment type="caution">
    <text evidence="2">The sequence shown here is derived from an EMBL/GenBank/DDBJ whole genome shotgun (WGS) entry which is preliminary data.</text>
</comment>
<feature type="region of interest" description="Disordered" evidence="1">
    <location>
        <begin position="140"/>
        <end position="187"/>
    </location>
</feature>
<reference evidence="2 3" key="1">
    <citation type="submission" date="2016-07" db="EMBL/GenBank/DDBJ databases">
        <title>Pervasive Adenine N6-methylation of Active Genes in Fungi.</title>
        <authorList>
            <consortium name="DOE Joint Genome Institute"/>
            <person name="Mondo S.J."/>
            <person name="Dannebaum R.O."/>
            <person name="Kuo R.C."/>
            <person name="Labutti K."/>
            <person name="Haridas S."/>
            <person name="Kuo A."/>
            <person name="Salamov A."/>
            <person name="Ahrendt S.R."/>
            <person name="Lipzen A."/>
            <person name="Sullivan W."/>
            <person name="Andreopoulos W.B."/>
            <person name="Clum A."/>
            <person name="Lindquist E."/>
            <person name="Daum C."/>
            <person name="Ramamoorthy G.K."/>
            <person name="Gryganskyi A."/>
            <person name="Culley D."/>
            <person name="Magnuson J.K."/>
            <person name="James T.Y."/>
            <person name="O'Malley M.A."/>
            <person name="Stajich J.E."/>
            <person name="Spatafora J.W."/>
            <person name="Visel A."/>
            <person name="Grigoriev I.V."/>
        </authorList>
    </citation>
    <scope>NUCLEOTIDE SEQUENCE [LARGE SCALE GENOMIC DNA]</scope>
    <source>
        <strain evidence="2 3">PL171</strain>
    </source>
</reference>